<evidence type="ECO:0000313" key="2">
    <source>
        <dbReference type="Proteomes" id="UP000178430"/>
    </source>
</evidence>
<dbReference type="Proteomes" id="UP000178430">
    <property type="component" value="Unassembled WGS sequence"/>
</dbReference>
<organism evidence="1 2">
    <name type="scientific">Candidatus Woesebacteria bacterium RIFOXYA1_FULL_48_16</name>
    <dbReference type="NCBI Taxonomy" id="1802535"/>
    <lineage>
        <taxon>Bacteria</taxon>
        <taxon>Candidatus Woeseibacteriota</taxon>
    </lineage>
</organism>
<dbReference type="EMBL" id="MGHV01000035">
    <property type="protein sequence ID" value="OGM78422.1"/>
    <property type="molecule type" value="Genomic_DNA"/>
</dbReference>
<name>A0A1F8CQ69_9BACT</name>
<protein>
    <submittedName>
        <fullName evidence="1">Uncharacterized protein</fullName>
    </submittedName>
</protein>
<accession>A0A1F8CQ69</accession>
<evidence type="ECO:0000313" key="1">
    <source>
        <dbReference type="EMBL" id="OGM78422.1"/>
    </source>
</evidence>
<dbReference type="AlphaFoldDB" id="A0A1F8CQ69"/>
<proteinExistence type="predicted"/>
<comment type="caution">
    <text evidence="1">The sequence shown here is derived from an EMBL/GenBank/DDBJ whole genome shotgun (WGS) entry which is preliminary data.</text>
</comment>
<gene>
    <name evidence="1" type="ORF">A2197_02935</name>
</gene>
<reference evidence="1 2" key="1">
    <citation type="journal article" date="2016" name="Nat. Commun.">
        <title>Thousands of microbial genomes shed light on interconnected biogeochemical processes in an aquifer system.</title>
        <authorList>
            <person name="Anantharaman K."/>
            <person name="Brown C.T."/>
            <person name="Hug L.A."/>
            <person name="Sharon I."/>
            <person name="Castelle C.J."/>
            <person name="Probst A.J."/>
            <person name="Thomas B.C."/>
            <person name="Singh A."/>
            <person name="Wilkins M.J."/>
            <person name="Karaoz U."/>
            <person name="Brodie E.L."/>
            <person name="Williams K.H."/>
            <person name="Hubbard S.S."/>
            <person name="Banfield J.F."/>
        </authorList>
    </citation>
    <scope>NUCLEOTIDE SEQUENCE [LARGE SCALE GENOMIC DNA]</scope>
</reference>
<sequence>MRRLHANSLERPNLGKTNLAIPVYRQGPTIIFVLPLSKSLPIFNFLTKNPPWVRRKTWEIITESE</sequence>